<evidence type="ECO:0000313" key="2">
    <source>
        <dbReference type="EMBL" id="KAB6134270.1"/>
    </source>
</evidence>
<dbReference type="RefSeq" id="WP_149942326.1">
    <property type="nucleotide sequence ID" value="NZ_JADPGT010000013.1"/>
</dbReference>
<dbReference type="Proteomes" id="UP000487596">
    <property type="component" value="Unassembled WGS sequence"/>
</dbReference>
<dbReference type="InterPro" id="IPR024361">
    <property type="entry name" value="BACON"/>
</dbReference>
<comment type="caution">
    <text evidence="2">The sequence shown here is derived from an EMBL/GenBank/DDBJ whole genome shotgun (WGS) entry which is preliminary data.</text>
</comment>
<dbReference type="PROSITE" id="PS51257">
    <property type="entry name" value="PROKAR_LIPOPROTEIN"/>
    <property type="match status" value="1"/>
</dbReference>
<evidence type="ECO:0000313" key="3">
    <source>
        <dbReference type="Proteomes" id="UP000487596"/>
    </source>
</evidence>
<name>A0A6A2RNL5_9BACE</name>
<feature type="domain" description="DUF5689" evidence="1">
    <location>
        <begin position="226"/>
        <end position="447"/>
    </location>
</feature>
<protein>
    <submittedName>
        <fullName evidence="2">BACON domain-containing protein</fullName>
    </submittedName>
</protein>
<sequence>MKNIFLYLSIVTLSLSCFSCDDDEELEVVTIGDASNIYISSEAGRREVPLTATCAWTVERDSLTRQWVNIERKSGEGDGSFNLVWRANEKFPRKGKVIVKLANKVKADTIYIYQYGVSPSIAFPDKEARVSAVGKELEVNLNTNIPASDSTRIAMTVDYDKGEEWVSQLLFNKEMNKMQVKVAANEPEVGERNATLHITYVDDWGKAHTTDFNIGQMEMGGTKQTETISFAEVRKLVNDATGSQKIEEDVAIEGIVVCDATGANNAANTQLSKTDIDLSTTYRTTYVQSLDGKYGFALVFDTKELNELVPFDKVKIWLKGLTLRKEDNPQRYTLTDMTFKSFISKEEGDATKLVKKERTMSELTDNDVYTFVTLKNCEFPIRKGPFTPFNEGYCPTYNQKRVDRYPLLMHDNQGQSMFLMTNIDCPYRRDGNILPQGSGTISGVIVHEEYTRFENGGDIGHYQMRHLSREDIKIDQSKNNSFSTIIAEWNAFKLSGTKVLPSEGNGELWHTAVTPTASTDYGYLGVIDGVTDGKGIISASKNLAFQAKTWWNSSTGKANSWMIKCSTSGITGTHVSLQLATLNYSVGAPRYWNVEWSEHGNEDGEWTKVGEYTIPDVVQWGNTLYEQLNAWKNTNIELPLDLLGKSTVYLRLIPSANKAGTTTTYDTAVINNNSTSGLMYVSIRYNK</sequence>
<reference evidence="2 3" key="1">
    <citation type="journal article" date="2019" name="Nat. Med.">
        <title>A library of human gut bacterial isolates paired with longitudinal multiomics data enables mechanistic microbiome research.</title>
        <authorList>
            <person name="Poyet M."/>
            <person name="Groussin M."/>
            <person name="Gibbons S.M."/>
            <person name="Avila-Pacheco J."/>
            <person name="Jiang X."/>
            <person name="Kearney S.M."/>
            <person name="Perrotta A.R."/>
            <person name="Berdy B."/>
            <person name="Zhao S."/>
            <person name="Lieberman T.D."/>
            <person name="Swanson P.K."/>
            <person name="Smith M."/>
            <person name="Roesemann S."/>
            <person name="Alexander J.E."/>
            <person name="Rich S.A."/>
            <person name="Livny J."/>
            <person name="Vlamakis H."/>
            <person name="Clish C."/>
            <person name="Bullock K."/>
            <person name="Deik A."/>
            <person name="Scott J."/>
            <person name="Pierce K.A."/>
            <person name="Xavier R.J."/>
            <person name="Alm E.J."/>
        </authorList>
    </citation>
    <scope>NUCLEOTIDE SEQUENCE [LARGE SCALE GENOMIC DNA]</scope>
    <source>
        <strain evidence="2 3">BIOML-A62</strain>
    </source>
</reference>
<dbReference type="EMBL" id="WDEH01000037">
    <property type="protein sequence ID" value="KAB6134270.1"/>
    <property type="molecule type" value="Genomic_DNA"/>
</dbReference>
<dbReference type="CDD" id="cd14948">
    <property type="entry name" value="BACON"/>
    <property type="match status" value="1"/>
</dbReference>
<dbReference type="InterPro" id="IPR013783">
    <property type="entry name" value="Ig-like_fold"/>
</dbReference>
<dbReference type="InterPro" id="IPR043744">
    <property type="entry name" value="DUF5689"/>
</dbReference>
<accession>A0A6A2RNL5</accession>
<evidence type="ECO:0000259" key="1">
    <source>
        <dbReference type="Pfam" id="PF18942"/>
    </source>
</evidence>
<dbReference type="Pfam" id="PF18942">
    <property type="entry name" value="DUF5689"/>
    <property type="match status" value="1"/>
</dbReference>
<dbReference type="Gene3D" id="2.60.40.10">
    <property type="entry name" value="Immunoglobulins"/>
    <property type="match status" value="1"/>
</dbReference>
<dbReference type="AlphaFoldDB" id="A0A6A2RNL5"/>
<gene>
    <name evidence="2" type="ORF">GA424_19090</name>
</gene>
<organism evidence="2 3">
    <name type="scientific">Bacteroides xylanisolvens</name>
    <dbReference type="NCBI Taxonomy" id="371601"/>
    <lineage>
        <taxon>Bacteria</taxon>
        <taxon>Pseudomonadati</taxon>
        <taxon>Bacteroidota</taxon>
        <taxon>Bacteroidia</taxon>
        <taxon>Bacteroidales</taxon>
        <taxon>Bacteroidaceae</taxon>
        <taxon>Bacteroides</taxon>
    </lineage>
</organism>
<proteinExistence type="predicted"/>